<evidence type="ECO:0000313" key="3">
    <source>
        <dbReference type="Proteomes" id="UP000886653"/>
    </source>
</evidence>
<keyword evidence="1" id="KW-0812">Transmembrane</keyword>
<dbReference type="EMBL" id="MU167355">
    <property type="protein sequence ID" value="KAG0142241.1"/>
    <property type="molecule type" value="Genomic_DNA"/>
</dbReference>
<evidence type="ECO:0000256" key="1">
    <source>
        <dbReference type="SAM" id="Phobius"/>
    </source>
</evidence>
<evidence type="ECO:0000313" key="2">
    <source>
        <dbReference type="EMBL" id="KAG0142241.1"/>
    </source>
</evidence>
<name>A0A9P6N943_9BASI</name>
<dbReference type="Proteomes" id="UP000886653">
    <property type="component" value="Unassembled WGS sequence"/>
</dbReference>
<feature type="transmembrane region" description="Helical" evidence="1">
    <location>
        <begin position="36"/>
        <end position="61"/>
    </location>
</feature>
<comment type="caution">
    <text evidence="2">The sequence shown here is derived from an EMBL/GenBank/DDBJ whole genome shotgun (WGS) entry which is preliminary data.</text>
</comment>
<reference evidence="2" key="1">
    <citation type="submission" date="2013-11" db="EMBL/GenBank/DDBJ databases">
        <title>Genome sequence of the fusiform rust pathogen reveals effectors for host alternation and coevolution with pine.</title>
        <authorList>
            <consortium name="DOE Joint Genome Institute"/>
            <person name="Smith K."/>
            <person name="Pendleton A."/>
            <person name="Kubisiak T."/>
            <person name="Anderson C."/>
            <person name="Salamov A."/>
            <person name="Aerts A."/>
            <person name="Riley R."/>
            <person name="Clum A."/>
            <person name="Lindquist E."/>
            <person name="Ence D."/>
            <person name="Campbell M."/>
            <person name="Kronenberg Z."/>
            <person name="Feau N."/>
            <person name="Dhillon B."/>
            <person name="Hamelin R."/>
            <person name="Burleigh J."/>
            <person name="Smith J."/>
            <person name="Yandell M."/>
            <person name="Nelson C."/>
            <person name="Grigoriev I."/>
            <person name="Davis J."/>
        </authorList>
    </citation>
    <scope>NUCLEOTIDE SEQUENCE</scope>
    <source>
        <strain evidence="2">G11</strain>
    </source>
</reference>
<accession>A0A9P6N943</accession>
<keyword evidence="3" id="KW-1185">Reference proteome</keyword>
<sequence>MRVFLNLYSFSFFFFFLLHPIALVCMAPNYIAPHGFLAASIPATLIFLFDCPSGMTVVACCRGARDLRAQ</sequence>
<keyword evidence="1" id="KW-0472">Membrane</keyword>
<gene>
    <name evidence="2" type="ORF">CROQUDRAFT_242602</name>
</gene>
<organism evidence="2 3">
    <name type="scientific">Cronartium quercuum f. sp. fusiforme G11</name>
    <dbReference type="NCBI Taxonomy" id="708437"/>
    <lineage>
        <taxon>Eukaryota</taxon>
        <taxon>Fungi</taxon>
        <taxon>Dikarya</taxon>
        <taxon>Basidiomycota</taxon>
        <taxon>Pucciniomycotina</taxon>
        <taxon>Pucciniomycetes</taxon>
        <taxon>Pucciniales</taxon>
        <taxon>Coleosporiaceae</taxon>
        <taxon>Cronartium</taxon>
    </lineage>
</organism>
<dbReference type="AlphaFoldDB" id="A0A9P6N943"/>
<protein>
    <submittedName>
        <fullName evidence="2">Uncharacterized protein</fullName>
    </submittedName>
</protein>
<keyword evidence="1" id="KW-1133">Transmembrane helix</keyword>
<proteinExistence type="predicted"/>